<dbReference type="Pfam" id="PF03780">
    <property type="entry name" value="Asp23"/>
    <property type="match status" value="1"/>
</dbReference>
<dbReference type="PANTHER" id="PTHR34297:SF2">
    <property type="entry name" value="ASP23_GLS24 FAMILY ENVELOPE STRESS RESPONSE PROTEIN"/>
    <property type="match status" value="1"/>
</dbReference>
<dbReference type="AlphaFoldDB" id="A0AA37DH95"/>
<dbReference type="Proteomes" id="UP000018466">
    <property type="component" value="Unassembled WGS sequence"/>
</dbReference>
<dbReference type="EMBL" id="AGEL01000003">
    <property type="protein sequence ID" value="EHO18093.1"/>
    <property type="molecule type" value="Genomic_DNA"/>
</dbReference>
<dbReference type="PANTHER" id="PTHR34297">
    <property type="entry name" value="HYPOTHETICAL CYTOSOLIC PROTEIN-RELATED"/>
    <property type="match status" value="1"/>
</dbReference>
<evidence type="ECO:0000313" key="2">
    <source>
        <dbReference type="EMBL" id="EHO18093.1"/>
    </source>
</evidence>
<keyword evidence="3" id="KW-1185">Reference proteome</keyword>
<comment type="caution">
    <text evidence="2">The sequence shown here is derived from an EMBL/GenBank/DDBJ whole genome shotgun (WGS) entry which is preliminary data.</text>
</comment>
<evidence type="ECO:0000313" key="3">
    <source>
        <dbReference type="Proteomes" id="UP000018466"/>
    </source>
</evidence>
<evidence type="ECO:0008006" key="4">
    <source>
        <dbReference type="Google" id="ProtNLM"/>
    </source>
</evidence>
<dbReference type="RefSeq" id="WP_009532112.1">
    <property type="nucleotide sequence ID" value="NZ_CAJPPX010000047.1"/>
</dbReference>
<gene>
    <name evidence="2" type="ORF">HMPREF9623_00277</name>
</gene>
<name>A0AA37DH95_9FIRM</name>
<protein>
    <recommendedName>
        <fullName evidence="4">Asp23/Gls24 family envelope stress response protein</fullName>
    </recommendedName>
</protein>
<comment type="similarity">
    <text evidence="1">Belongs to the asp23 family.</text>
</comment>
<evidence type="ECO:0000256" key="1">
    <source>
        <dbReference type="ARBA" id="ARBA00005721"/>
    </source>
</evidence>
<dbReference type="InterPro" id="IPR005531">
    <property type="entry name" value="Asp23"/>
</dbReference>
<sequence length="120" mass="13204">MVKGRLNNELGQIEVRPEVIAAYAGSVAVECFGIVGMASVNMTDGLVRLLGRNKLGQGIQVLITPENKLRIAFHLIVAYGVNINAVSDNLIENVKYRVEAFTGMEIEKIKIYVEDVRSID</sequence>
<dbReference type="GeneID" id="86940073"/>
<proteinExistence type="inferred from homology"/>
<accession>A0AA37DH95</accession>
<reference evidence="2 3" key="1">
    <citation type="submission" date="2011-10" db="EMBL/GenBank/DDBJ databases">
        <title>The Genome Sequence of Lachnospiraceae bacterium ACC2.</title>
        <authorList>
            <consortium name="The Broad Institute Genome Sequencing Platform"/>
            <person name="Earl A."/>
            <person name="Ward D."/>
            <person name="Feldgarden M."/>
            <person name="Gevers D."/>
            <person name="Sizova M."/>
            <person name="Hazen A."/>
            <person name="Epstein S."/>
            <person name="Young S.K."/>
            <person name="Zeng Q."/>
            <person name="Gargeya S."/>
            <person name="Fitzgerald M."/>
            <person name="Haas B."/>
            <person name="Abouelleil A."/>
            <person name="Alvarado L."/>
            <person name="Arachchi H.M."/>
            <person name="Berlin A."/>
            <person name="Brown A."/>
            <person name="Chapman S.B."/>
            <person name="Chen Z."/>
            <person name="Dunbar C."/>
            <person name="Freedman E."/>
            <person name="Gearin G."/>
            <person name="Goldberg J."/>
            <person name="Griggs A."/>
            <person name="Gujja S."/>
            <person name="Heiman D."/>
            <person name="Howarth C."/>
            <person name="Larson L."/>
            <person name="Lui A."/>
            <person name="MacDonald P.J.P."/>
            <person name="Montmayeur A."/>
            <person name="Murphy C."/>
            <person name="Neiman D."/>
            <person name="Pearson M."/>
            <person name="Priest M."/>
            <person name="Roberts A."/>
            <person name="Saif S."/>
            <person name="Shea T."/>
            <person name="Shenoy N."/>
            <person name="Sisk P."/>
            <person name="Stolte C."/>
            <person name="Sykes S."/>
            <person name="Wortman J."/>
            <person name="Nusbaum C."/>
            <person name="Birren B."/>
        </authorList>
    </citation>
    <scope>NUCLEOTIDE SEQUENCE [LARGE SCALE GENOMIC DNA]</scope>
    <source>
        <strain evidence="2 3">ACC2</strain>
    </source>
</reference>
<organism evidence="2 3">
    <name type="scientific">Stomatobaculum longum</name>
    <dbReference type="NCBI Taxonomy" id="796942"/>
    <lineage>
        <taxon>Bacteria</taxon>
        <taxon>Bacillati</taxon>
        <taxon>Bacillota</taxon>
        <taxon>Clostridia</taxon>
        <taxon>Lachnospirales</taxon>
        <taxon>Lachnospiraceae</taxon>
        <taxon>Stomatobaculum</taxon>
    </lineage>
</organism>